<protein>
    <recommendedName>
        <fullName evidence="6">Membrane fusion protein biotin-lipoyl like domain-containing protein</fullName>
    </recommendedName>
</protein>
<keyword evidence="1" id="KW-0175">Coiled coil</keyword>
<evidence type="ECO:0008006" key="6">
    <source>
        <dbReference type="Google" id="ProtNLM"/>
    </source>
</evidence>
<dbReference type="Pfam" id="PF26002">
    <property type="entry name" value="Beta-barrel_AprE"/>
    <property type="match status" value="1"/>
</dbReference>
<accession>A0A0E2E295</accession>
<dbReference type="Proteomes" id="UP000011705">
    <property type="component" value="Chromosome"/>
</dbReference>
<feature type="domain" description="AprE-like beta-barrel" evidence="4">
    <location>
        <begin position="279"/>
        <end position="365"/>
    </location>
</feature>
<feature type="domain" description="Multidrug resistance protein MdtA-like barrel-sandwich hybrid" evidence="3">
    <location>
        <begin position="71"/>
        <end position="270"/>
    </location>
</feature>
<gene>
    <name evidence="5" type="ORF">HMPREF9726_01845</name>
</gene>
<keyword evidence="2" id="KW-0472">Membrane</keyword>
<dbReference type="Pfam" id="PF25917">
    <property type="entry name" value="BSH_RND"/>
    <property type="match status" value="1"/>
</dbReference>
<dbReference type="AlphaFoldDB" id="A0A0E2E295"/>
<dbReference type="PANTHER" id="PTHR30386:SF28">
    <property type="entry name" value="EXPORTED PROTEIN"/>
    <property type="match status" value="1"/>
</dbReference>
<sequence length="383" mass="44157">MNPIRLIHLKDLRYKHEIFLQKPPVVLTVFIYIIGSLMLFAFLYCIFGKMEEVVYAKGQVRPVQNISLVKNIIAGEIVQINYLPGQKIEKGVELVKIDDSIYSARKEALQAYYDEINKKIEGLKNLIKSYHADKNLISKTDSSTYARFRVYVNEKEILTKRYNMVKKLWLEALELPATAIQQAQLRELKYKADMAELDLTTYKNKFINSLLSELDNFLIEKEKIYSQLKDANLSLKNTCIRSPISGYVQEISSLNKGDYINAGQSILNIVPDGTDNYKIEIRVPAKDAGKIMEKMKIKYRFTAFPYHEFGGGTGEVVNIEPDSFVARDGSVYFAVTGTLDKNVLLDKEKKEYFVKPGFEIDARIILREQSILWHFLKTMDLVW</sequence>
<evidence type="ECO:0000259" key="3">
    <source>
        <dbReference type="Pfam" id="PF25917"/>
    </source>
</evidence>
<name>A0A0E2E295_TREDN</name>
<dbReference type="Gene3D" id="2.40.30.170">
    <property type="match status" value="1"/>
</dbReference>
<dbReference type="HOGENOM" id="CLU_023976_7_1_12"/>
<proteinExistence type="predicted"/>
<evidence type="ECO:0000259" key="4">
    <source>
        <dbReference type="Pfam" id="PF26002"/>
    </source>
</evidence>
<keyword evidence="2" id="KW-1133">Transmembrane helix</keyword>
<organism evidence="5">
    <name type="scientific">Treponema denticola H-22</name>
    <dbReference type="NCBI Taxonomy" id="999432"/>
    <lineage>
        <taxon>Bacteria</taxon>
        <taxon>Pseudomonadati</taxon>
        <taxon>Spirochaetota</taxon>
        <taxon>Spirochaetia</taxon>
        <taxon>Spirochaetales</taxon>
        <taxon>Treponemataceae</taxon>
        <taxon>Treponema</taxon>
    </lineage>
</organism>
<dbReference type="Gene3D" id="2.40.50.100">
    <property type="match status" value="1"/>
</dbReference>
<dbReference type="RefSeq" id="WP_002685107.1">
    <property type="nucleotide sequence ID" value="NZ_CM001795.1"/>
</dbReference>
<reference evidence="5" key="1">
    <citation type="submission" date="2012-01" db="EMBL/GenBank/DDBJ databases">
        <title>The Genome Sequence of Treponema denticola H-22.</title>
        <authorList>
            <consortium name="The Broad Institute Genome Sequencing Platform"/>
            <person name="Earl A."/>
            <person name="Ward D."/>
            <person name="Feldgarden M."/>
            <person name="Gevers D."/>
            <person name="Blanton J.M."/>
            <person name="Fenno C.J."/>
            <person name="Baranova O.V."/>
            <person name="Mathney J."/>
            <person name="Dewhirst F.E."/>
            <person name="Izard J."/>
            <person name="Young S.K."/>
            <person name="Zeng Q."/>
            <person name="Gargeya S."/>
            <person name="Fitzgerald M."/>
            <person name="Haas B."/>
            <person name="Abouelleil A."/>
            <person name="Alvarado L."/>
            <person name="Arachchi H.M."/>
            <person name="Berlin A."/>
            <person name="Chapman S.B."/>
            <person name="Gearin G."/>
            <person name="Goldberg J."/>
            <person name="Griggs A."/>
            <person name="Gujja S."/>
            <person name="Hansen M."/>
            <person name="Heiman D."/>
            <person name="Howarth C."/>
            <person name="Larimer J."/>
            <person name="Lui A."/>
            <person name="MacDonald P.J.P."/>
            <person name="McCowen C."/>
            <person name="Montmayeur A."/>
            <person name="Murphy C."/>
            <person name="Neiman D."/>
            <person name="Pearson M."/>
            <person name="Priest M."/>
            <person name="Roberts A."/>
            <person name="Saif S."/>
            <person name="Shea T."/>
            <person name="Sisk P."/>
            <person name="Stolte C."/>
            <person name="Sykes S."/>
            <person name="Wortman J."/>
            <person name="Nusbaum C."/>
            <person name="Birren B."/>
        </authorList>
    </citation>
    <scope>NUCLEOTIDE SEQUENCE [LARGE SCALE GENOMIC DNA]</scope>
    <source>
        <strain evidence="5">H-22</strain>
    </source>
</reference>
<dbReference type="SUPFAM" id="SSF111369">
    <property type="entry name" value="HlyD-like secretion proteins"/>
    <property type="match status" value="2"/>
</dbReference>
<evidence type="ECO:0000256" key="2">
    <source>
        <dbReference type="SAM" id="Phobius"/>
    </source>
</evidence>
<dbReference type="InterPro" id="IPR058625">
    <property type="entry name" value="MdtA-like_BSH"/>
</dbReference>
<dbReference type="PRINTS" id="PR01490">
    <property type="entry name" value="RTXTOXIND"/>
</dbReference>
<dbReference type="PATRIC" id="fig|999432.5.peg.1914"/>
<dbReference type="InterPro" id="IPR058982">
    <property type="entry name" value="Beta-barrel_AprE"/>
</dbReference>
<keyword evidence="2" id="KW-0812">Transmembrane</keyword>
<feature type="coiled-coil region" evidence="1">
    <location>
        <begin position="106"/>
        <end position="133"/>
    </location>
</feature>
<evidence type="ECO:0000256" key="1">
    <source>
        <dbReference type="SAM" id="Coils"/>
    </source>
</evidence>
<dbReference type="EMBL" id="AGDV01000020">
    <property type="protein sequence ID" value="EMB31465.1"/>
    <property type="molecule type" value="Genomic_DNA"/>
</dbReference>
<dbReference type="InterPro" id="IPR050739">
    <property type="entry name" value="MFP"/>
</dbReference>
<feature type="transmembrane region" description="Helical" evidence="2">
    <location>
        <begin position="25"/>
        <end position="47"/>
    </location>
</feature>
<evidence type="ECO:0000313" key="5">
    <source>
        <dbReference type="EMBL" id="EMB31465.1"/>
    </source>
</evidence>
<dbReference type="PANTHER" id="PTHR30386">
    <property type="entry name" value="MEMBRANE FUSION SUBUNIT OF EMRAB-TOLC MULTIDRUG EFFLUX PUMP"/>
    <property type="match status" value="1"/>
</dbReference>
<comment type="caution">
    <text evidence="5">The sequence shown here is derived from an EMBL/GenBank/DDBJ whole genome shotgun (WGS) entry which is preliminary data.</text>
</comment>